<dbReference type="RefSeq" id="WP_142038036.1">
    <property type="nucleotide sequence ID" value="NZ_JBHTGS010000001.1"/>
</dbReference>
<organism evidence="3 4">
    <name type="scientific">Stackebrandtia endophytica</name>
    <dbReference type="NCBI Taxonomy" id="1496996"/>
    <lineage>
        <taxon>Bacteria</taxon>
        <taxon>Bacillati</taxon>
        <taxon>Actinomycetota</taxon>
        <taxon>Actinomycetes</taxon>
        <taxon>Glycomycetales</taxon>
        <taxon>Glycomycetaceae</taxon>
        <taxon>Stackebrandtia</taxon>
    </lineage>
</organism>
<dbReference type="InterPro" id="IPR037401">
    <property type="entry name" value="SnoaL-like"/>
</dbReference>
<evidence type="ECO:0000259" key="2">
    <source>
        <dbReference type="Pfam" id="PF12680"/>
    </source>
</evidence>
<dbReference type="OrthoDB" id="3681559at2"/>
<dbReference type="EMBL" id="VFOW01000001">
    <property type="protein sequence ID" value="TQL76508.1"/>
    <property type="molecule type" value="Genomic_DNA"/>
</dbReference>
<evidence type="ECO:0000256" key="1">
    <source>
        <dbReference type="SAM" id="MobiDB-lite"/>
    </source>
</evidence>
<evidence type="ECO:0000313" key="4">
    <source>
        <dbReference type="Proteomes" id="UP000317043"/>
    </source>
</evidence>
<reference evidence="3 4" key="1">
    <citation type="submission" date="2019-06" db="EMBL/GenBank/DDBJ databases">
        <title>Sequencing the genomes of 1000 actinobacteria strains.</title>
        <authorList>
            <person name="Klenk H.-P."/>
        </authorList>
    </citation>
    <scope>NUCLEOTIDE SEQUENCE [LARGE SCALE GENOMIC DNA]</scope>
    <source>
        <strain evidence="3 4">DSM 45928</strain>
    </source>
</reference>
<keyword evidence="4" id="KW-1185">Reference proteome</keyword>
<feature type="domain" description="SnoaL-like" evidence="2">
    <location>
        <begin position="20"/>
        <end position="125"/>
    </location>
</feature>
<evidence type="ECO:0000313" key="3">
    <source>
        <dbReference type="EMBL" id="TQL76508.1"/>
    </source>
</evidence>
<accession>A0A543AV97</accession>
<comment type="caution">
    <text evidence="3">The sequence shown here is derived from an EMBL/GenBank/DDBJ whole genome shotgun (WGS) entry which is preliminary data.</text>
</comment>
<proteinExistence type="predicted"/>
<dbReference type="InterPro" id="IPR032710">
    <property type="entry name" value="NTF2-like_dom_sf"/>
</dbReference>
<dbReference type="Proteomes" id="UP000317043">
    <property type="component" value="Unassembled WGS sequence"/>
</dbReference>
<dbReference type="Gene3D" id="3.10.450.50">
    <property type="match status" value="1"/>
</dbReference>
<name>A0A543AV97_9ACTN</name>
<sequence length="164" mass="18462">MSQSATRAADPHTIYQRMQEAVMRKEDATLLPAELLAEDVVVETPFSPPGMRRIEGRDAWLEFYRNRALPVHFDRFRELSTHRTDDPEVIVVEYELTGTITNTDQPASATFIGILRVRDGLIKHWREYQDILAISEALKLAPEDVSGPDAHSTSEQSTSAPTSP</sequence>
<dbReference type="SUPFAM" id="SSF54427">
    <property type="entry name" value="NTF2-like"/>
    <property type="match status" value="1"/>
</dbReference>
<dbReference type="AlphaFoldDB" id="A0A543AV97"/>
<dbReference type="InParanoid" id="A0A543AV97"/>
<feature type="region of interest" description="Disordered" evidence="1">
    <location>
        <begin position="143"/>
        <end position="164"/>
    </location>
</feature>
<dbReference type="Pfam" id="PF12680">
    <property type="entry name" value="SnoaL_2"/>
    <property type="match status" value="1"/>
</dbReference>
<protein>
    <recommendedName>
        <fullName evidence="2">SnoaL-like domain-containing protein</fullName>
    </recommendedName>
</protein>
<gene>
    <name evidence="3" type="ORF">FB566_2040</name>
</gene>
<feature type="compositionally biased region" description="Polar residues" evidence="1">
    <location>
        <begin position="151"/>
        <end position="164"/>
    </location>
</feature>